<keyword evidence="3" id="KW-1185">Reference proteome</keyword>
<keyword evidence="1" id="KW-0812">Transmembrane</keyword>
<name>A0ABX6DAF9_9BACI</name>
<keyword evidence="1" id="KW-1133">Transmembrane helix</keyword>
<organism evidence="2 3">
    <name type="scientific">Lysinibacillus pakistanensis</name>
    <dbReference type="NCBI Taxonomy" id="759811"/>
    <lineage>
        <taxon>Bacteria</taxon>
        <taxon>Bacillati</taxon>
        <taxon>Bacillota</taxon>
        <taxon>Bacilli</taxon>
        <taxon>Bacillales</taxon>
        <taxon>Bacillaceae</taxon>
        <taxon>Lysinibacillus</taxon>
    </lineage>
</organism>
<accession>A0ABX6DAF9</accession>
<protein>
    <recommendedName>
        <fullName evidence="4">YvrJ family protein</fullName>
    </recommendedName>
</protein>
<dbReference type="EMBL" id="CP045835">
    <property type="protein sequence ID" value="QGG51626.1"/>
    <property type="molecule type" value="Genomic_DNA"/>
</dbReference>
<reference evidence="2 3" key="1">
    <citation type="submission" date="2019-11" db="EMBL/GenBank/DDBJ databases">
        <title>Whole Genome Sequencing and Comparative Genomic Analyses of Lysinibacillus pakistanensis LZH-9, a Halotolerant Strain with Excellent COD Removal Capability.</title>
        <authorList>
            <person name="Zhou H."/>
        </authorList>
    </citation>
    <scope>NUCLEOTIDE SEQUENCE [LARGE SCALE GENOMIC DNA]</scope>
    <source>
        <strain evidence="2 3">LZH-9</strain>
    </source>
</reference>
<evidence type="ECO:0000313" key="3">
    <source>
        <dbReference type="Proteomes" id="UP000373269"/>
    </source>
</evidence>
<keyword evidence="1" id="KW-0472">Membrane</keyword>
<proteinExistence type="predicted"/>
<dbReference type="RefSeq" id="WP_369595785.1">
    <property type="nucleotide sequence ID" value="NZ_CP045835.1"/>
</dbReference>
<feature type="transmembrane region" description="Helical" evidence="1">
    <location>
        <begin position="6"/>
        <end position="22"/>
    </location>
</feature>
<evidence type="ECO:0000313" key="2">
    <source>
        <dbReference type="EMBL" id="QGG51626.1"/>
    </source>
</evidence>
<sequence>MDIIDFVGYTFSSAIIIVWVADKAERVIRNLELLFGKKIDEAILVISSVIPKRKEKECDELEV</sequence>
<evidence type="ECO:0000256" key="1">
    <source>
        <dbReference type="SAM" id="Phobius"/>
    </source>
</evidence>
<evidence type="ECO:0008006" key="4">
    <source>
        <dbReference type="Google" id="ProtNLM"/>
    </source>
</evidence>
<gene>
    <name evidence="2" type="ORF">GDS87_11995</name>
</gene>
<dbReference type="Proteomes" id="UP000373269">
    <property type="component" value="Chromosome"/>
</dbReference>